<evidence type="ECO:0000259" key="1">
    <source>
        <dbReference type="Pfam" id="PF19065"/>
    </source>
</evidence>
<dbReference type="GeneID" id="9887734"/>
<organismHost>
    <name type="scientific">Cafeteria roenbergensis</name>
    <name type="common">Marine flagellate</name>
    <dbReference type="NCBI Taxonomy" id="33653"/>
</organismHost>
<evidence type="ECO:0000313" key="2">
    <source>
        <dbReference type="EMBL" id="ADO67365.1"/>
    </source>
</evidence>
<name>E3T5A2_CROVB</name>
<dbReference type="RefSeq" id="YP_003969964.1">
    <property type="nucleotide sequence ID" value="NC_014637.1"/>
</dbReference>
<gene>
    <name evidence="2" type="ORF">crov331</name>
</gene>
<dbReference type="InterPro" id="IPR043916">
    <property type="entry name" value="P8_CR"/>
</dbReference>
<accession>E3T5A2</accession>
<dbReference type="Proteomes" id="UP000029781">
    <property type="component" value="Segment"/>
</dbReference>
<protein>
    <recommendedName>
        <fullName evidence="1">Minor capsid protein P8 central region domain-containing protein</fullName>
    </recommendedName>
</protein>
<organism evidence="2 3">
    <name type="scientific">Cafeteria roenbergensis virus (strain BV-PW1)</name>
    <name type="common">CroV</name>
    <dbReference type="NCBI Taxonomy" id="693272"/>
    <lineage>
        <taxon>Viruses</taxon>
        <taxon>Varidnaviria</taxon>
        <taxon>Bamfordvirae</taxon>
        <taxon>Nucleocytoviricota</taxon>
        <taxon>Megaviricetes</taxon>
        <taxon>Imitervirales</taxon>
        <taxon>Mimiviridae</taxon>
        <taxon>Aliimimivirinae</taxon>
        <taxon>Rheavirus</taxon>
        <taxon>Rheavirus sinusmexicani</taxon>
    </lineage>
</organism>
<dbReference type="EMBL" id="GU244497">
    <property type="protein sequence ID" value="ADO67365.1"/>
    <property type="molecule type" value="Genomic_DNA"/>
</dbReference>
<feature type="domain" description="Minor capsid protein P8 central region" evidence="1">
    <location>
        <begin position="47"/>
        <end position="168"/>
    </location>
</feature>
<sequence length="176" mass="20535">MNSNFSNINNPKKMFDFDQLPQAYLAENKMASKLRNKLLAKNLVHEKSCDSATLSQIFYSDQNIELINKQIILTIFKKTNGKIRIPNQSYNDLKVVMRWVYINYARNLPFKIKEQIINLNNYVVCELVPNLISASNQYLDYLRDIEKPLEPLPPPVNVSKDRTLPSISEIYHSEIR</sequence>
<keyword evidence="3" id="KW-1185">Reference proteome</keyword>
<reference evidence="2 3" key="1">
    <citation type="journal article" date="2010" name="Proc. Natl. Acad. Sci. U.S.A.">
        <title>Giant virus with a remarkable complement of genes infects marine zooplankton.</title>
        <authorList>
            <person name="Fischer M.G."/>
            <person name="Allen M.J."/>
            <person name="Wilson W.H."/>
            <person name="Suttle C.A."/>
        </authorList>
    </citation>
    <scope>NUCLEOTIDE SEQUENCE [LARGE SCALE GENOMIC DNA]</scope>
    <source>
        <strain evidence="2 3">BV-PW1</strain>
    </source>
</reference>
<evidence type="ECO:0000313" key="3">
    <source>
        <dbReference type="Proteomes" id="UP000029781"/>
    </source>
</evidence>
<dbReference type="Pfam" id="PF19065">
    <property type="entry name" value="P8_CR"/>
    <property type="match status" value="1"/>
</dbReference>
<proteinExistence type="predicted"/>
<dbReference type="KEGG" id="vg:9887734"/>